<evidence type="ECO:0000313" key="2">
    <source>
        <dbReference type="EMBL" id="WNH12553.1"/>
    </source>
</evidence>
<keyword evidence="3" id="KW-1185">Reference proteome</keyword>
<dbReference type="InterPro" id="IPR049050">
    <property type="entry name" value="nSTAND3"/>
</dbReference>
<organism evidence="2 3">
    <name type="scientific">Thalassobellus suaedae</name>
    <dbReference type="NCBI Taxonomy" id="3074124"/>
    <lineage>
        <taxon>Bacteria</taxon>
        <taxon>Pseudomonadati</taxon>
        <taxon>Bacteroidota</taxon>
        <taxon>Flavobacteriia</taxon>
        <taxon>Flavobacteriales</taxon>
        <taxon>Flavobacteriaceae</taxon>
        <taxon>Thalassobellus</taxon>
    </lineage>
</organism>
<dbReference type="SUPFAM" id="SSF52540">
    <property type="entry name" value="P-loop containing nucleoside triphosphate hydrolases"/>
    <property type="match status" value="1"/>
</dbReference>
<proteinExistence type="predicted"/>
<dbReference type="SMART" id="SM00382">
    <property type="entry name" value="AAA"/>
    <property type="match status" value="1"/>
</dbReference>
<accession>A0ABY9Y2U1</accession>
<dbReference type="InterPro" id="IPR027417">
    <property type="entry name" value="P-loop_NTPase"/>
</dbReference>
<feature type="domain" description="AAA+ ATPase" evidence="1">
    <location>
        <begin position="196"/>
        <end position="396"/>
    </location>
</feature>
<evidence type="ECO:0000313" key="3">
    <source>
        <dbReference type="Proteomes" id="UP001303407"/>
    </source>
</evidence>
<dbReference type="Pfam" id="PF20720">
    <property type="entry name" value="nSTAND3"/>
    <property type="match status" value="1"/>
</dbReference>
<dbReference type="Proteomes" id="UP001303407">
    <property type="component" value="Chromosome"/>
</dbReference>
<sequence length="736" mass="86954">MAAYDFSTLNSSDLEDLVCDLLNEDQPQDSVIKYKTFKEGRDLGIDILYSSDSKEYDHVGQVKHYRVTGYTGLIKDLKEKEVDKVKKLSPNRYIFATSVDLLVSNTKEIKEVFTPYIKNINDIYGKKNLNRLIEKHENVLHIHYKLWLSDISVLKIILNSDLEFRSTNFIENELKKRIRLYVQTPMFRKAQNALVNNNFIIITGEPGVGKTTLAEMLIYEYIAKGYRLTYVLDDIRDAEKVLTMDDSKQIIYYDDFLGSNAVEIEKSKGNETRLRKILRRITKMTNKLVVFTTRTHLLESALEDSENLRRFNLKAQTSTFELKEYDLSLKKKLFINHIEESSISSEFKDLLYEERIVNFVINHNSFTPRSVEYITSENNIEVVNVADYEIFVKNSFEYPEEIWKHAYLNQINEDDRLLLNTLLTFGKPVNIELLENSFLQRERYEVEFNNKSKKIYSFKKTLKRLDGGFIIIKKDKIDFINPSLVDFLLDFLKKDFNEVLSIIESIRYAPQFSERLHSLALFDEKGMSKYLQRRLIEDYNLFINDKGTRDAQLIQMAILIHKYVICENTDVIICDIIEEIEEWESLHYNYILNSQFRLFMKSVKKNIKINSLLQEKIIEITTELVTGEYDITDAIKLFNSLTSSFEIDFNTIDTQEINYHFDELFEDYISQEAQWLVDYALDEKEVEDKLLEIKFLSDKFNDFGFKYVPNFGPFERSNWNEIILYNLYKRAMEKDD</sequence>
<dbReference type="Gene3D" id="3.40.50.300">
    <property type="entry name" value="P-loop containing nucleotide triphosphate hydrolases"/>
    <property type="match status" value="1"/>
</dbReference>
<name>A0ABY9Y2U1_9FLAO</name>
<dbReference type="EMBL" id="CP134536">
    <property type="protein sequence ID" value="WNH12553.1"/>
    <property type="molecule type" value="Genomic_DNA"/>
</dbReference>
<gene>
    <name evidence="2" type="ORF">RHP49_16900</name>
</gene>
<reference evidence="2 3" key="1">
    <citation type="submission" date="2023-09" db="EMBL/GenBank/DDBJ databases">
        <title>Thalassobella suaedae gen. nov., sp. nov., a marine bacterium of the family Flavobacteriaceae isolated from a halophyte Suaeda japonica.</title>
        <authorList>
            <person name="Lee S.Y."/>
            <person name="Hwang C.Y."/>
        </authorList>
    </citation>
    <scope>NUCLEOTIDE SEQUENCE [LARGE SCALE GENOMIC DNA]</scope>
    <source>
        <strain evidence="2 3">HL-DH10</strain>
    </source>
</reference>
<evidence type="ECO:0000259" key="1">
    <source>
        <dbReference type="SMART" id="SM00382"/>
    </source>
</evidence>
<dbReference type="RefSeq" id="WP_415862536.1">
    <property type="nucleotide sequence ID" value="NZ_CP134536.1"/>
</dbReference>
<protein>
    <recommendedName>
        <fullName evidence="1">AAA+ ATPase domain-containing protein</fullName>
    </recommendedName>
</protein>
<dbReference type="InterPro" id="IPR003593">
    <property type="entry name" value="AAA+_ATPase"/>
</dbReference>